<dbReference type="Pfam" id="PF07690">
    <property type="entry name" value="MFS_1"/>
    <property type="match status" value="1"/>
</dbReference>
<protein>
    <recommendedName>
        <fullName evidence="11">Major facilitator superfamily (MFS) profile domain-containing protein</fullName>
    </recommendedName>
</protein>
<feature type="region of interest" description="Disordered" evidence="9">
    <location>
        <begin position="440"/>
        <end position="520"/>
    </location>
</feature>
<keyword evidence="8 10" id="KW-0472">Membrane</keyword>
<dbReference type="InterPro" id="IPR011701">
    <property type="entry name" value="MFS"/>
</dbReference>
<feature type="transmembrane region" description="Helical" evidence="10">
    <location>
        <begin position="792"/>
        <end position="813"/>
    </location>
</feature>
<dbReference type="PANTHER" id="PTHR23501">
    <property type="entry name" value="MAJOR FACILITATOR SUPERFAMILY"/>
    <property type="match status" value="1"/>
</dbReference>
<dbReference type="Pfam" id="PF01494">
    <property type="entry name" value="FAD_binding_3"/>
    <property type="match status" value="1"/>
</dbReference>
<keyword evidence="3" id="KW-0285">Flavoprotein</keyword>
<dbReference type="AlphaFoldDB" id="A0A1V6R5A5"/>
<dbReference type="InterPro" id="IPR036259">
    <property type="entry name" value="MFS_trans_sf"/>
</dbReference>
<evidence type="ECO:0000256" key="7">
    <source>
        <dbReference type="ARBA" id="ARBA00023002"/>
    </source>
</evidence>
<accession>A0A1V6R5A5</accession>
<evidence type="ECO:0000256" key="9">
    <source>
        <dbReference type="SAM" id="MobiDB-lite"/>
    </source>
</evidence>
<dbReference type="GO" id="GO:0071949">
    <property type="term" value="F:FAD binding"/>
    <property type="evidence" value="ECO:0007669"/>
    <property type="project" value="InterPro"/>
</dbReference>
<dbReference type="GO" id="GO:0005886">
    <property type="term" value="C:plasma membrane"/>
    <property type="evidence" value="ECO:0007669"/>
    <property type="project" value="TreeGrafter"/>
</dbReference>
<reference evidence="13" key="1">
    <citation type="journal article" date="2017" name="Nat. Microbiol.">
        <title>Global analysis of biosynthetic gene clusters reveals vast potential of secondary metabolite production in Penicillium species.</title>
        <authorList>
            <person name="Nielsen J.C."/>
            <person name="Grijseels S."/>
            <person name="Prigent S."/>
            <person name="Ji B."/>
            <person name="Dainat J."/>
            <person name="Nielsen K.F."/>
            <person name="Frisvad J.C."/>
            <person name="Workman M."/>
            <person name="Nielsen J."/>
        </authorList>
    </citation>
    <scope>NUCLEOTIDE SEQUENCE [LARGE SCALE GENOMIC DNA]</scope>
    <source>
        <strain evidence="13">IBT 29525</strain>
    </source>
</reference>
<dbReference type="Gene3D" id="3.50.50.60">
    <property type="entry name" value="FAD/NAD(P)-binding domain"/>
    <property type="match status" value="1"/>
</dbReference>
<proteinExistence type="inferred from homology"/>
<name>A0A1V6R5A5_9EURO</name>
<feature type="transmembrane region" description="Helical" evidence="10">
    <location>
        <begin position="883"/>
        <end position="903"/>
    </location>
</feature>
<feature type="transmembrane region" description="Helical" evidence="10">
    <location>
        <begin position="598"/>
        <end position="617"/>
    </location>
</feature>
<dbReference type="EMBL" id="MDYO01000015">
    <property type="protein sequence ID" value="OQD96583.1"/>
    <property type="molecule type" value="Genomic_DNA"/>
</dbReference>
<feature type="transmembrane region" description="Helical" evidence="10">
    <location>
        <begin position="656"/>
        <end position="677"/>
    </location>
</feature>
<dbReference type="PRINTS" id="PR00420">
    <property type="entry name" value="RNGMNOXGNASE"/>
</dbReference>
<feature type="transmembrane region" description="Helical" evidence="10">
    <location>
        <begin position="859"/>
        <end position="877"/>
    </location>
</feature>
<evidence type="ECO:0000256" key="8">
    <source>
        <dbReference type="ARBA" id="ARBA00023136"/>
    </source>
</evidence>
<feature type="transmembrane region" description="Helical" evidence="10">
    <location>
        <begin position="923"/>
        <end position="943"/>
    </location>
</feature>
<dbReference type="GO" id="GO:0016491">
    <property type="term" value="F:oxidoreductase activity"/>
    <property type="evidence" value="ECO:0007669"/>
    <property type="project" value="UniProtKB-KW"/>
</dbReference>
<comment type="subcellular location">
    <subcellularLocation>
        <location evidence="1">Membrane</location>
        <topology evidence="1">Multi-pass membrane protein</topology>
    </subcellularLocation>
</comment>
<keyword evidence="6 10" id="KW-1133">Transmembrane helix</keyword>
<evidence type="ECO:0000313" key="12">
    <source>
        <dbReference type="EMBL" id="OQD96583.1"/>
    </source>
</evidence>
<dbReference type="SUPFAM" id="SSF103473">
    <property type="entry name" value="MFS general substrate transporter"/>
    <property type="match status" value="1"/>
</dbReference>
<keyword evidence="13" id="KW-1185">Reference proteome</keyword>
<keyword evidence="7" id="KW-0560">Oxidoreductase</keyword>
<gene>
    <name evidence="12" type="ORF">PENSOL_c015G03901</name>
</gene>
<organism evidence="12 13">
    <name type="scientific">Penicillium solitum</name>
    <dbReference type="NCBI Taxonomy" id="60172"/>
    <lineage>
        <taxon>Eukaryota</taxon>
        <taxon>Fungi</taxon>
        <taxon>Dikarya</taxon>
        <taxon>Ascomycota</taxon>
        <taxon>Pezizomycotina</taxon>
        <taxon>Eurotiomycetes</taxon>
        <taxon>Eurotiomycetidae</taxon>
        <taxon>Eurotiales</taxon>
        <taxon>Aspergillaceae</taxon>
        <taxon>Penicillium</taxon>
    </lineage>
</organism>
<feature type="compositionally biased region" description="Polar residues" evidence="9">
    <location>
        <begin position="440"/>
        <end position="452"/>
    </location>
</feature>
<dbReference type="InterPro" id="IPR002938">
    <property type="entry name" value="FAD-bd"/>
</dbReference>
<evidence type="ECO:0000256" key="10">
    <source>
        <dbReference type="SAM" id="Phobius"/>
    </source>
</evidence>
<evidence type="ECO:0000256" key="6">
    <source>
        <dbReference type="ARBA" id="ARBA00022989"/>
    </source>
</evidence>
<feature type="transmembrane region" description="Helical" evidence="10">
    <location>
        <begin position="996"/>
        <end position="1018"/>
    </location>
</feature>
<dbReference type="InterPro" id="IPR020846">
    <property type="entry name" value="MFS_dom"/>
</dbReference>
<feature type="transmembrane region" description="Helical" evidence="10">
    <location>
        <begin position="683"/>
        <end position="701"/>
    </location>
</feature>
<evidence type="ECO:0000259" key="11">
    <source>
        <dbReference type="PROSITE" id="PS50850"/>
    </source>
</evidence>
<evidence type="ECO:0000256" key="5">
    <source>
        <dbReference type="ARBA" id="ARBA00022827"/>
    </source>
</evidence>
<dbReference type="Proteomes" id="UP000191612">
    <property type="component" value="Unassembled WGS sequence"/>
</dbReference>
<dbReference type="FunFam" id="3.50.50.60:FF:000115">
    <property type="entry name" value="Salicylate hydroxylase, putative"/>
    <property type="match status" value="1"/>
</dbReference>
<dbReference type="SUPFAM" id="SSF51905">
    <property type="entry name" value="FAD/NAD(P)-binding domain"/>
    <property type="match status" value="1"/>
</dbReference>
<dbReference type="SUPFAM" id="SSF54373">
    <property type="entry name" value="FAD-linked reductases, C-terminal domain"/>
    <property type="match status" value="1"/>
</dbReference>
<comment type="similarity">
    <text evidence="2">Belongs to the major facilitator superfamily. TCR/Tet family.</text>
</comment>
<feature type="compositionally biased region" description="Basic residues" evidence="9">
    <location>
        <begin position="492"/>
        <end position="501"/>
    </location>
</feature>
<feature type="transmembrane region" description="Helical" evidence="10">
    <location>
        <begin position="756"/>
        <end position="772"/>
    </location>
</feature>
<keyword evidence="5" id="KW-0274">FAD</keyword>
<evidence type="ECO:0000313" key="13">
    <source>
        <dbReference type="Proteomes" id="UP000191612"/>
    </source>
</evidence>
<dbReference type="PROSITE" id="PS50850">
    <property type="entry name" value="MFS"/>
    <property type="match status" value="1"/>
</dbReference>
<evidence type="ECO:0000256" key="2">
    <source>
        <dbReference type="ARBA" id="ARBA00007520"/>
    </source>
</evidence>
<dbReference type="Gene3D" id="1.20.1250.20">
    <property type="entry name" value="MFS general substrate transporter like domains"/>
    <property type="match status" value="1"/>
</dbReference>
<keyword evidence="4 10" id="KW-0812">Transmembrane</keyword>
<evidence type="ECO:0000256" key="3">
    <source>
        <dbReference type="ARBA" id="ARBA00022630"/>
    </source>
</evidence>
<feature type="transmembrane region" description="Helical" evidence="10">
    <location>
        <begin position="722"/>
        <end position="744"/>
    </location>
</feature>
<sequence length="1029" mass="111219">MHAAIQNLEICIIGAGISGLTAGLAMAKAGFQNIQIYEYASNLGFVGAGIQMPPNMGRVLADLGVWEKIAADGVSFDFHSIREGSSGKALGVVDCRNIEGEYGYRQTGGHRASLINTLYHACLQNGVKVSFSTPVTAPLEFHDKPTFWVTPRDGTSYQVRCDVLLGADGIKSKSRGAMLKQLNVEAQVRETGQAAYRIMLTREQMKHDPELLQLLDGDQSIRWIGEKRHVVAYPISGRSIYNISTTQPDVNFAPALSATYTTRGSKSTMLSVYGDFCPLVLRMLDLAPDEEVCEWKLHVHDPLPNWVQGSFALLGDACHPTLPHLGQGAAQGIEDAVVLSIFLSALPDAFPDTINKALLAYEKARKGRAEHLVRLAAESARELHMGEGKAREERDRAFAAIKTGVPGKVPDKVMDGDVHKMAYGFDSISSQERTLWNNDRNDPLRQQISPASNPEPGKQIRTTHHPPNPPGRRGGLGKWNRTSSPMDARTLRQSRKRRSRSAGKQVSAVKHSSTEDLEKEAFAELQKPEPNVPLLSLSGLSSAMPLDQTIIATAIPTITSQFHSVEDIGWYGSAFLLTTCSFQLFFGKLYTLLSLKWTFIGAVLIFEVGSAICGASPNSVALIIGRAIAGVGGAGIFSGALIIIAKSVPLAKRPAFTGIIGAVWGIASVVGPLLGGAFTTHISWRWCFYSAVAIPFILFCLPSQPPEKQLKQEKWSVVLGQFDPVGTISFIAGIICLLIALQWGGSQKPWSDGREIALLTVFGVLTLAWVVAQRRGGENATVPLRILRQRTVAFSTFYIFLASASFVLLIYYLPIWFQAIKNDSADQSGIHNLPTVLSVVVFAIASGLSVTVVGYYTPFIIAGSMIMAIGAGLFLLFSVDTPLSMWLVFQIVFGAGAGIGLELPNIAVQTVLPEEDVSIGTSLVVFARSLGGAIFVSVGQNIFSNHLVSGMLARVPELDPSVAINSGATDLQQTVGQATYNQTNVTARVLEVYNDAIVQTFVVALVLACVSIIGALGVEWRTVKRYPKE</sequence>
<dbReference type="GO" id="GO:0022857">
    <property type="term" value="F:transmembrane transporter activity"/>
    <property type="evidence" value="ECO:0007669"/>
    <property type="project" value="InterPro"/>
</dbReference>
<dbReference type="PANTHER" id="PTHR23501:SF199">
    <property type="entry name" value="MFS EFFLUX TRANSPORTER INPD-RELATED"/>
    <property type="match status" value="1"/>
</dbReference>
<dbReference type="FunFam" id="1.20.1250.20:FF:000196">
    <property type="entry name" value="MFS toxin efflux pump (AflT)"/>
    <property type="match status" value="1"/>
</dbReference>
<feature type="transmembrane region" description="Helical" evidence="10">
    <location>
        <begin position="833"/>
        <end position="852"/>
    </location>
</feature>
<feature type="transmembrane region" description="Helical" evidence="10">
    <location>
        <begin position="623"/>
        <end position="644"/>
    </location>
</feature>
<evidence type="ECO:0000256" key="4">
    <source>
        <dbReference type="ARBA" id="ARBA00022692"/>
    </source>
</evidence>
<feature type="domain" description="Major facilitator superfamily (MFS) profile" evidence="11">
    <location>
        <begin position="533"/>
        <end position="1023"/>
    </location>
</feature>
<feature type="transmembrane region" description="Helical" evidence="10">
    <location>
        <begin position="568"/>
        <end position="586"/>
    </location>
</feature>
<dbReference type="CDD" id="cd17502">
    <property type="entry name" value="MFS_Azr1_MDR_like"/>
    <property type="match status" value="1"/>
</dbReference>
<evidence type="ECO:0000256" key="1">
    <source>
        <dbReference type="ARBA" id="ARBA00004141"/>
    </source>
</evidence>
<dbReference type="InterPro" id="IPR036188">
    <property type="entry name" value="FAD/NAD-bd_sf"/>
</dbReference>
<comment type="caution">
    <text evidence="12">The sequence shown here is derived from an EMBL/GenBank/DDBJ whole genome shotgun (WGS) entry which is preliminary data.</text>
</comment>